<proteinExistence type="predicted"/>
<protein>
    <recommendedName>
        <fullName evidence="2">PiggyBac transposable element-derived protein domain-containing protein</fullName>
    </recommendedName>
</protein>
<keyword evidence="4" id="KW-1185">Reference proteome</keyword>
<comment type="caution">
    <text evidence="3">The sequence shown here is derived from an EMBL/GenBank/DDBJ whole genome shotgun (WGS) entry which is preliminary data.</text>
</comment>
<evidence type="ECO:0000313" key="4">
    <source>
        <dbReference type="Proteomes" id="UP001283361"/>
    </source>
</evidence>
<evidence type="ECO:0000259" key="2">
    <source>
        <dbReference type="Pfam" id="PF13843"/>
    </source>
</evidence>
<feature type="domain" description="PiggyBac transposable element-derived protein" evidence="2">
    <location>
        <begin position="18"/>
        <end position="85"/>
    </location>
</feature>
<sequence>MSTVNGGAAVQHPEEAQPSQYFNLFWTDERWNHLVIETNRYANVQGPPEKWLPVTVADLKSFMGLILTMGILSTGVLTDYWRTSKRLF</sequence>
<dbReference type="AlphaFoldDB" id="A0AAE1EEA5"/>
<keyword evidence="1" id="KW-0472">Membrane</keyword>
<name>A0AAE1EEA5_9GAST</name>
<dbReference type="PANTHER" id="PTHR46599">
    <property type="entry name" value="PIGGYBAC TRANSPOSABLE ELEMENT-DERIVED PROTEIN 4"/>
    <property type="match status" value="1"/>
</dbReference>
<organism evidence="3 4">
    <name type="scientific">Elysia crispata</name>
    <name type="common">lettuce slug</name>
    <dbReference type="NCBI Taxonomy" id="231223"/>
    <lineage>
        <taxon>Eukaryota</taxon>
        <taxon>Metazoa</taxon>
        <taxon>Spiralia</taxon>
        <taxon>Lophotrochozoa</taxon>
        <taxon>Mollusca</taxon>
        <taxon>Gastropoda</taxon>
        <taxon>Heterobranchia</taxon>
        <taxon>Euthyneura</taxon>
        <taxon>Panpulmonata</taxon>
        <taxon>Sacoglossa</taxon>
        <taxon>Placobranchoidea</taxon>
        <taxon>Plakobranchidae</taxon>
        <taxon>Elysia</taxon>
    </lineage>
</organism>
<dbReference type="Pfam" id="PF13843">
    <property type="entry name" value="DDE_Tnp_1_7"/>
    <property type="match status" value="1"/>
</dbReference>
<keyword evidence="1" id="KW-1133">Transmembrane helix</keyword>
<dbReference type="InterPro" id="IPR029526">
    <property type="entry name" value="PGBD"/>
</dbReference>
<feature type="transmembrane region" description="Helical" evidence="1">
    <location>
        <begin position="62"/>
        <end position="81"/>
    </location>
</feature>
<gene>
    <name evidence="3" type="ORF">RRG08_012312</name>
</gene>
<dbReference type="PANTHER" id="PTHR46599:SF3">
    <property type="entry name" value="PIGGYBAC TRANSPOSABLE ELEMENT-DERIVED PROTEIN 4"/>
    <property type="match status" value="1"/>
</dbReference>
<keyword evidence="1" id="KW-0812">Transmembrane</keyword>
<dbReference type="EMBL" id="JAWDGP010000216">
    <property type="protein sequence ID" value="KAK3802798.1"/>
    <property type="molecule type" value="Genomic_DNA"/>
</dbReference>
<dbReference type="Proteomes" id="UP001283361">
    <property type="component" value="Unassembled WGS sequence"/>
</dbReference>
<accession>A0AAE1EEA5</accession>
<reference evidence="3" key="1">
    <citation type="journal article" date="2023" name="G3 (Bethesda)">
        <title>A reference genome for the long-term kleptoplast-retaining sea slug Elysia crispata morphotype clarki.</title>
        <authorList>
            <person name="Eastman K.E."/>
            <person name="Pendleton A.L."/>
            <person name="Shaikh M.A."/>
            <person name="Suttiyut T."/>
            <person name="Ogas R."/>
            <person name="Tomko P."/>
            <person name="Gavelis G."/>
            <person name="Widhalm J.R."/>
            <person name="Wisecaver J.H."/>
        </authorList>
    </citation>
    <scope>NUCLEOTIDE SEQUENCE</scope>
    <source>
        <strain evidence="3">ECLA1</strain>
    </source>
</reference>
<evidence type="ECO:0000256" key="1">
    <source>
        <dbReference type="SAM" id="Phobius"/>
    </source>
</evidence>
<evidence type="ECO:0000313" key="3">
    <source>
        <dbReference type="EMBL" id="KAK3802798.1"/>
    </source>
</evidence>